<dbReference type="RefSeq" id="WP_169155367.1">
    <property type="nucleotide sequence ID" value="NZ_CAWPJE010000054.1"/>
</dbReference>
<proteinExistence type="inferred from homology"/>
<reference evidence="8 9" key="1">
    <citation type="submission" date="2018-06" db="EMBL/GenBank/DDBJ databases">
        <title>Comparative genomics of Brasilonema spp. strains.</title>
        <authorList>
            <person name="Alvarenga D.O."/>
            <person name="Fiore M.F."/>
            <person name="Varani A.M."/>
        </authorList>
    </citation>
    <scope>NUCLEOTIDE SEQUENCE [LARGE SCALE GENOMIC DNA]</scope>
    <source>
        <strain evidence="8 9">SPC951</strain>
    </source>
</reference>
<dbReference type="EMBL" id="QMEB01000076">
    <property type="protein sequence ID" value="NMG20108.1"/>
    <property type="molecule type" value="Genomic_DNA"/>
</dbReference>
<dbReference type="EC" id="1.13.11.93" evidence="6"/>
<dbReference type="Pfam" id="PF07063">
    <property type="entry name" value="HGLS"/>
    <property type="match status" value="1"/>
</dbReference>
<evidence type="ECO:0000256" key="2">
    <source>
        <dbReference type="ARBA" id="ARBA00022964"/>
    </source>
</evidence>
<keyword evidence="4" id="KW-0408">Iron</keyword>
<evidence type="ECO:0000256" key="3">
    <source>
        <dbReference type="ARBA" id="ARBA00023002"/>
    </source>
</evidence>
<evidence type="ECO:0000313" key="9">
    <source>
        <dbReference type="Proteomes" id="UP000718564"/>
    </source>
</evidence>
<dbReference type="Proteomes" id="UP000718564">
    <property type="component" value="Unassembled WGS sequence"/>
</dbReference>
<keyword evidence="3" id="KW-0560">Oxidoreductase</keyword>
<evidence type="ECO:0000256" key="4">
    <source>
        <dbReference type="ARBA" id="ARBA00023004"/>
    </source>
</evidence>
<dbReference type="PANTHER" id="PTHR31136:SF5">
    <property type="entry name" value="2-OXOADIPATE DIOXYGENASE_DECARBOXYLASE, CHLOROPLASTIC"/>
    <property type="match status" value="1"/>
</dbReference>
<gene>
    <name evidence="8" type="ORF">DP116_11810</name>
</gene>
<comment type="caution">
    <text evidence="8">The sequence shown here is derived from an EMBL/GenBank/DDBJ whole genome shotgun (WGS) entry which is preliminary data.</text>
</comment>
<comment type="similarity">
    <text evidence="5">Belongs to the 2-oxoadipate dioxygenase/decarboxylase family.</text>
</comment>
<dbReference type="CDD" id="cd16350">
    <property type="entry name" value="VOC_like"/>
    <property type="match status" value="1"/>
</dbReference>
<dbReference type="PANTHER" id="PTHR31136">
    <property type="entry name" value="DUF1338 DOMAIN-CONTAINING PROTEIN"/>
    <property type="match status" value="1"/>
</dbReference>
<evidence type="ECO:0000313" key="8">
    <source>
        <dbReference type="EMBL" id="NMG20108.1"/>
    </source>
</evidence>
<comment type="cofactor">
    <cofactor evidence="1">
        <name>Fe(2+)</name>
        <dbReference type="ChEBI" id="CHEBI:29033"/>
    </cofactor>
</comment>
<sequence>MNPEIARHLWELLWQDYSIRVSYARTYAQMITDAGGTVANDHIAFRSLRMEIDSPQGKVNLGIDYLGQLAEALGYEAAGEYSFPETHLYARHYRHPQQEEFDLPKLFISELIVDELPEKTVNLIQQTVSGVNLFHSSAILHTFATKTERLAKELHRIFTSHWQPPRRSVVEEVNKVTQYGAWVLLHGYAVNHFTGYVNRQNTPKYPDIETTARGLANLGVPMKAEIEGDIASGLRQTATQAVTEIVTVLEDNVDVEIQLPWTYAYYEIAERYMVEVEPDQQVLFDGFLGRNAQQLFEMTRLNINKNNVET</sequence>
<evidence type="ECO:0000256" key="6">
    <source>
        <dbReference type="ARBA" id="ARBA00035023"/>
    </source>
</evidence>
<keyword evidence="9" id="KW-1185">Reference proteome</keyword>
<dbReference type="InterPro" id="IPR009770">
    <property type="entry name" value="HGLS"/>
</dbReference>
<keyword evidence="2" id="KW-0223">Dioxygenase</keyword>
<evidence type="ECO:0000256" key="7">
    <source>
        <dbReference type="ARBA" id="ARBA00035045"/>
    </source>
</evidence>
<dbReference type="Gene3D" id="3.10.180.50">
    <property type="match status" value="1"/>
</dbReference>
<dbReference type="SMART" id="SM01150">
    <property type="entry name" value="DUF1338"/>
    <property type="match status" value="1"/>
</dbReference>
<accession>A0ABX1P7V1</accession>
<organism evidence="8 9">
    <name type="scientific">Brasilonema bromeliae SPC951</name>
    <dbReference type="NCBI Taxonomy" id="385972"/>
    <lineage>
        <taxon>Bacteria</taxon>
        <taxon>Bacillati</taxon>
        <taxon>Cyanobacteriota</taxon>
        <taxon>Cyanophyceae</taxon>
        <taxon>Nostocales</taxon>
        <taxon>Scytonemataceae</taxon>
        <taxon>Brasilonema</taxon>
        <taxon>Bromeliae group (in: Brasilonema)</taxon>
    </lineage>
</organism>
<evidence type="ECO:0000256" key="5">
    <source>
        <dbReference type="ARBA" id="ARBA00035013"/>
    </source>
</evidence>
<protein>
    <recommendedName>
        <fullName evidence="6">2-oxoadipate dioxygenase/decarboxylase</fullName>
        <ecNumber evidence="6">1.13.11.93</ecNumber>
    </recommendedName>
    <alternativeName>
        <fullName evidence="7">2-hydroxyglutarate synthase</fullName>
    </alternativeName>
</protein>
<name>A0ABX1P7V1_9CYAN</name>
<evidence type="ECO:0000256" key="1">
    <source>
        <dbReference type="ARBA" id="ARBA00001954"/>
    </source>
</evidence>